<dbReference type="PANTHER" id="PTHR45681">
    <property type="entry name" value="POLYKETIDE SYNTHASE 44-RELATED"/>
    <property type="match status" value="1"/>
</dbReference>
<keyword evidence="5" id="KW-0012">Acyltransferase</keyword>
<keyword evidence="1" id="KW-0596">Phosphopantetheine</keyword>
<dbReference type="SMART" id="SM00827">
    <property type="entry name" value="PKS_AT"/>
    <property type="match status" value="1"/>
</dbReference>
<dbReference type="SUPFAM" id="SSF52151">
    <property type="entry name" value="FabD/lysophospholipase-like"/>
    <property type="match status" value="1"/>
</dbReference>
<dbReference type="Proteomes" id="UP001408356">
    <property type="component" value="Unassembled WGS sequence"/>
</dbReference>
<protein>
    <recommendedName>
        <fullName evidence="13">Polyketide synthase</fullName>
    </recommendedName>
</protein>
<dbReference type="PANTHER" id="PTHR45681:SF6">
    <property type="entry name" value="POLYKETIDE SYNTHASE 37"/>
    <property type="match status" value="1"/>
</dbReference>
<dbReference type="InterPro" id="IPR016036">
    <property type="entry name" value="Malonyl_transacylase_ACP-bd"/>
</dbReference>
<dbReference type="InterPro" id="IPR013217">
    <property type="entry name" value="Methyltransf_12"/>
</dbReference>
<comment type="caution">
    <text evidence="11">The sequence shown here is derived from an EMBL/GenBank/DDBJ whole genome shotgun (WGS) entry which is preliminary data.</text>
</comment>
<keyword evidence="2" id="KW-0597">Phosphoprotein</keyword>
<dbReference type="InterPro" id="IPR013120">
    <property type="entry name" value="FAR_NAD-bd"/>
</dbReference>
<dbReference type="Pfam" id="PF00550">
    <property type="entry name" value="PP-binding"/>
    <property type="match status" value="1"/>
</dbReference>
<dbReference type="SMART" id="SM00823">
    <property type="entry name" value="PKS_PP"/>
    <property type="match status" value="1"/>
</dbReference>
<dbReference type="InterPro" id="IPR020806">
    <property type="entry name" value="PKS_PP-bd"/>
</dbReference>
<dbReference type="SMART" id="SM01294">
    <property type="entry name" value="PKS_PP_betabranch"/>
    <property type="match status" value="1"/>
</dbReference>
<dbReference type="PROSITE" id="PS50075">
    <property type="entry name" value="CARRIER"/>
    <property type="match status" value="1"/>
</dbReference>
<dbReference type="Pfam" id="PF08242">
    <property type="entry name" value="Methyltransf_12"/>
    <property type="match status" value="1"/>
</dbReference>
<dbReference type="Pfam" id="PF16073">
    <property type="entry name" value="SAT"/>
    <property type="match status" value="1"/>
</dbReference>
<dbReference type="InterPro" id="IPR050444">
    <property type="entry name" value="Polyketide_Synthase"/>
</dbReference>
<organism evidence="11 12">
    <name type="scientific">Seiridium unicorne</name>
    <dbReference type="NCBI Taxonomy" id="138068"/>
    <lineage>
        <taxon>Eukaryota</taxon>
        <taxon>Fungi</taxon>
        <taxon>Dikarya</taxon>
        <taxon>Ascomycota</taxon>
        <taxon>Pezizomycotina</taxon>
        <taxon>Sordariomycetes</taxon>
        <taxon>Xylariomycetidae</taxon>
        <taxon>Amphisphaeriales</taxon>
        <taxon>Sporocadaceae</taxon>
        <taxon>Seiridium</taxon>
    </lineage>
</organism>
<feature type="region of interest" description="N-terminal hotdog fold" evidence="6">
    <location>
        <begin position="1332"/>
        <end position="1467"/>
    </location>
</feature>
<dbReference type="Pfam" id="PF00698">
    <property type="entry name" value="Acyl_transf_1"/>
    <property type="match status" value="1"/>
</dbReference>
<evidence type="ECO:0000313" key="12">
    <source>
        <dbReference type="Proteomes" id="UP001408356"/>
    </source>
</evidence>
<dbReference type="SUPFAM" id="SSF53901">
    <property type="entry name" value="Thiolase-like"/>
    <property type="match status" value="1"/>
</dbReference>
<dbReference type="Gene3D" id="1.10.1200.10">
    <property type="entry name" value="ACP-like"/>
    <property type="match status" value="1"/>
</dbReference>
<dbReference type="PROSITE" id="PS52004">
    <property type="entry name" value="KS3_2"/>
    <property type="match status" value="1"/>
</dbReference>
<dbReference type="InterPro" id="IPR029063">
    <property type="entry name" value="SAM-dependent_MTases_sf"/>
</dbReference>
<feature type="domain" description="Carrier" evidence="8">
    <location>
        <begin position="1706"/>
        <end position="1783"/>
    </location>
</feature>
<dbReference type="InterPro" id="IPR036736">
    <property type="entry name" value="ACP-like_sf"/>
</dbReference>
<dbReference type="PROSITE" id="PS52019">
    <property type="entry name" value="PKS_MFAS_DH"/>
    <property type="match status" value="1"/>
</dbReference>
<dbReference type="Gene3D" id="3.40.50.720">
    <property type="entry name" value="NAD(P)-binding Rossmann-like Domain"/>
    <property type="match status" value="1"/>
</dbReference>
<evidence type="ECO:0008006" key="13">
    <source>
        <dbReference type="Google" id="ProtNLM"/>
    </source>
</evidence>
<dbReference type="InterPro" id="IPR001227">
    <property type="entry name" value="Ac_transferase_dom_sf"/>
</dbReference>
<evidence type="ECO:0000256" key="2">
    <source>
        <dbReference type="ARBA" id="ARBA00022553"/>
    </source>
</evidence>
<evidence type="ECO:0000256" key="5">
    <source>
        <dbReference type="ARBA" id="ARBA00023315"/>
    </source>
</evidence>
<dbReference type="Pfam" id="PF18558">
    <property type="entry name" value="HTH_51"/>
    <property type="match status" value="1"/>
</dbReference>
<dbReference type="SUPFAM" id="SSF53335">
    <property type="entry name" value="S-adenosyl-L-methionine-dependent methyltransferases"/>
    <property type="match status" value="1"/>
</dbReference>
<dbReference type="InterPro" id="IPR018201">
    <property type="entry name" value="Ketoacyl_synth_AS"/>
</dbReference>
<dbReference type="InterPro" id="IPR049900">
    <property type="entry name" value="PKS_mFAS_DH"/>
</dbReference>
<name>A0ABR2VBQ1_9PEZI</name>
<keyword evidence="12" id="KW-1185">Reference proteome</keyword>
<evidence type="ECO:0000256" key="4">
    <source>
        <dbReference type="ARBA" id="ARBA00023268"/>
    </source>
</evidence>
<dbReference type="InterPro" id="IPR016035">
    <property type="entry name" value="Acyl_Trfase/lysoPLipase"/>
</dbReference>
<dbReference type="SUPFAM" id="SSF51735">
    <property type="entry name" value="NAD(P)-binding Rossmann-fold domains"/>
    <property type="match status" value="1"/>
</dbReference>
<evidence type="ECO:0000256" key="7">
    <source>
        <dbReference type="SAM" id="MobiDB-lite"/>
    </source>
</evidence>
<feature type="domain" description="PKS/mFAS DH" evidence="10">
    <location>
        <begin position="1332"/>
        <end position="1646"/>
    </location>
</feature>
<dbReference type="InterPro" id="IPR042104">
    <property type="entry name" value="PKS_dehydratase_sf"/>
</dbReference>
<dbReference type="Gene3D" id="3.40.47.10">
    <property type="match status" value="1"/>
</dbReference>
<reference evidence="11 12" key="1">
    <citation type="journal article" date="2024" name="J. Plant Pathol.">
        <title>Sequence and assembly of the genome of Seiridium unicorne, isolate CBS 538.82, causal agent of cypress canker disease.</title>
        <authorList>
            <person name="Scali E."/>
            <person name="Rocca G.D."/>
            <person name="Danti R."/>
            <person name="Garbelotto M."/>
            <person name="Barberini S."/>
            <person name="Baroncelli R."/>
            <person name="Emiliani G."/>
        </authorList>
    </citation>
    <scope>NUCLEOTIDE SEQUENCE [LARGE SCALE GENOMIC DNA]</scope>
    <source>
        <strain evidence="11 12">BM-138-508</strain>
    </source>
</reference>
<dbReference type="InterPro" id="IPR014031">
    <property type="entry name" value="Ketoacyl_synth_C"/>
</dbReference>
<dbReference type="CDD" id="cd02440">
    <property type="entry name" value="AdoMet_MTases"/>
    <property type="match status" value="1"/>
</dbReference>
<dbReference type="InterPro" id="IPR036291">
    <property type="entry name" value="NAD(P)-bd_dom_sf"/>
</dbReference>
<evidence type="ECO:0000313" key="11">
    <source>
        <dbReference type="EMBL" id="KAK9424063.1"/>
    </source>
</evidence>
<accession>A0ABR2VBQ1</accession>
<dbReference type="SMART" id="SM00825">
    <property type="entry name" value="PKS_KS"/>
    <property type="match status" value="1"/>
</dbReference>
<dbReference type="CDD" id="cd12148">
    <property type="entry name" value="fungal_TF_MHR"/>
    <property type="match status" value="1"/>
</dbReference>
<dbReference type="Gene3D" id="3.40.50.150">
    <property type="entry name" value="Vaccinia Virus protein VP39"/>
    <property type="match status" value="1"/>
</dbReference>
<dbReference type="Pfam" id="PF07993">
    <property type="entry name" value="NAD_binding_4"/>
    <property type="match status" value="1"/>
</dbReference>
<dbReference type="Gene3D" id="3.10.129.110">
    <property type="entry name" value="Polyketide synthase dehydratase"/>
    <property type="match status" value="1"/>
</dbReference>
<proteinExistence type="predicted"/>
<gene>
    <name evidence="11" type="ORF">SUNI508_13782</name>
</gene>
<dbReference type="InterPro" id="IPR009081">
    <property type="entry name" value="PP-bd_ACP"/>
</dbReference>
<feature type="region of interest" description="Disordered" evidence="7">
    <location>
        <begin position="1789"/>
        <end position="1828"/>
    </location>
</feature>
<dbReference type="CDD" id="cd00833">
    <property type="entry name" value="PKS"/>
    <property type="match status" value="1"/>
</dbReference>
<dbReference type="InterPro" id="IPR020841">
    <property type="entry name" value="PKS_Beta-ketoAc_synthase_dom"/>
</dbReference>
<feature type="domain" description="Ketosynthase family 3 (KS3)" evidence="9">
    <location>
        <begin position="406"/>
        <end position="831"/>
    </location>
</feature>
<dbReference type="Pfam" id="PF02801">
    <property type="entry name" value="Ketoacyl-synt_C"/>
    <property type="match status" value="1"/>
</dbReference>
<evidence type="ECO:0000259" key="9">
    <source>
        <dbReference type="PROSITE" id="PS52004"/>
    </source>
</evidence>
<dbReference type="Gene3D" id="3.40.366.10">
    <property type="entry name" value="Malonyl-Coenzyme A Acyl Carrier Protein, domain 2"/>
    <property type="match status" value="2"/>
</dbReference>
<evidence type="ECO:0000256" key="1">
    <source>
        <dbReference type="ARBA" id="ARBA00022450"/>
    </source>
</evidence>
<keyword evidence="4" id="KW-0511">Multifunctional enzyme</keyword>
<dbReference type="Pfam" id="PF00109">
    <property type="entry name" value="ketoacyl-synt"/>
    <property type="match status" value="1"/>
</dbReference>
<dbReference type="SUPFAM" id="SSF47336">
    <property type="entry name" value="ACP-like"/>
    <property type="match status" value="1"/>
</dbReference>
<evidence type="ECO:0000259" key="10">
    <source>
        <dbReference type="PROSITE" id="PS52019"/>
    </source>
</evidence>
<dbReference type="InterPro" id="IPR032088">
    <property type="entry name" value="SAT"/>
</dbReference>
<dbReference type="InterPro" id="IPR041068">
    <property type="entry name" value="HTH_51"/>
</dbReference>
<feature type="region of interest" description="C-terminal hotdog fold" evidence="6">
    <location>
        <begin position="1498"/>
        <end position="1646"/>
    </location>
</feature>
<feature type="active site" description="Proton acceptor; for dehydratase activity" evidence="6">
    <location>
        <position position="1363"/>
    </location>
</feature>
<keyword evidence="3" id="KW-0808">Transferase</keyword>
<dbReference type="InterPro" id="IPR014030">
    <property type="entry name" value="Ketoacyl_synth_N"/>
</dbReference>
<dbReference type="InterPro" id="IPR006162">
    <property type="entry name" value="Ppantetheine_attach_site"/>
</dbReference>
<evidence type="ECO:0000256" key="6">
    <source>
        <dbReference type="PROSITE-ProRule" id="PRU01363"/>
    </source>
</evidence>
<dbReference type="PROSITE" id="PS00606">
    <property type="entry name" value="KS3_1"/>
    <property type="match status" value="1"/>
</dbReference>
<feature type="active site" description="Proton donor; for dehydratase activity" evidence="6">
    <location>
        <position position="1553"/>
    </location>
</feature>
<feature type="compositionally biased region" description="Polar residues" evidence="7">
    <location>
        <begin position="1812"/>
        <end position="1825"/>
    </location>
</feature>
<dbReference type="Gene3D" id="3.30.70.3290">
    <property type="match status" value="1"/>
</dbReference>
<sequence>MTLYRPTTTEASADSRLLLFGSQALRFDADTFKRLRSSIWNSPEQLWVTETVASLPDCWGEFIKEFPKFGATESASILLNDMNKWFQSGVMKFDAEATNQAPKLPNIILSPLVVITHIIEYMSFLKTTEASSNQTTGYVLPSATLGLCTGLLSSFVVALSKDRSEIRTYASKAVMLAMLIGGVVDAQERLDATGQATALATAWNGAKAGEELESILQRHPESYISVAYDENRATITTSVRTAARLQKELRAAGIVASEIGLHGRFHHNWYLDDIDSLIRYCDGHPQLSLPDASKIVCPTWAYTGKAENEESIGIVNSGPLHAYALRDILTNTSRWGQTFQSVATVMQGQGGLQVTSFGPERCIPSSAIRKLGIRATHISDFTSASSTTQDVHEKAATGDSPEARIEDDVAIVGMSIKVAGADDVDEFWNLLCEGSSQHKEAPSDRLSFDNVWRDKESSPDPTRKWYGNFINDHDAFDHKFFKKTAREIASTDPQQRHMLQVAYQAVEQSGYFGVVGGKDKKKVGCFIGVCSADYENNVACYQPNAFTAIGNLKSFIAGKISHWFGWLGPSLCIDTACSSSLVAVHQACRAVLSGDCSAALAGGANIMTNSLWFQNLAAASFLSPTGQCKPFDAFADGYCRGEGFAAVYLKKMSRAIADGDQILGTISASAVYQNQNCTPVFVPNAPSLSDLFRDVVEQAQVEPRQITVVEAHGTGTQVGDPAEYESIKNVLGPVTGRQSPLAIGSVKGSIGHTECASGAISLIKTLLMIQHKMIPPQASHRTLNPAVHASADDRMDVVTRLKPWSADGDFYAALINNYGASGSNASMVVTEAPKMSPAKINSKASNAEHLFRIFGTDERALQAYAQRLGRFLSPYIAKYGDMETTQLSADISFNLSRQANPTLDKSLVFSYRTVDQLVQKLDAFGKGVADSKTVLVSASARPPRPVILCFGGQVSTFVGLDQAVYDSSKVLRMHLGRCNAVCETMPDAGSIFPSIFQRTAISDPVKLQASLFAMQYASAQSWIDSGVVPAAVVGHSFGELVAMCISGVFTLHDALKLVIRRATLVRESWGAEKGAMMAIEADLDVVNKVLAAAGGTATIACFNGLRSFTLAGTGSEIDAVAKVLTRSEFTGLRSKRLSVTNAFHSTLVDPLVPSLVDIGRDLTFNEPQIPIERSTEFQWPTDGKLTANYIAQHMRQPVYFNQAIQRLNEQYSSGCIFVEAGSNSTVTVMASRALGSPQHSHFQGLNITGNDGNGVQMLTSATLSLWKEGLRTTFWPHHRCQTYEYKPILLPPYQFEKSRHWMEMKSPPRNILSIEDSNAGRATEEALPLGLFSFVGYQKEDKRASLFRINTETAQYKDLVLGHKIASTAPICPATLIVSMAIEALTSVRLDLSPSRTDWQPQIHQVSNLAPICIDDSRTVTLAFEATGADDLVWNWKITSSNSGKGTAAGADTLHVTGQLVFSMKGDAKAVSEFKRYDRLTGYHQHCARILDASDADDIIHGARNIYRAFSEVVDYPEPYRGVQRLIGKGDESAGRVVKKASGEEWLDTHQSDSFSQVAGIWVNCMTDCGPDEMYIANGFEKWIRTPVPKEEGHVQSSTWDILARHERVSEKAYISDIFVFDASSGKLEEVILGVNYHKVSKRSMGKILAKLTPGLSVATAEPLSNNKEAQHITIAESNNEVQITMSEPEQTIAVKSQAPTRDVSTPKIDVAGKIRHILADISGLEPSEITDDTGLAEIGIDSLMGMELGREMEGAFKTPLMSDELAAVTTFTELVTHIARVLGVSDDDHDQVSVDSTSTSDDRLTDFGSARSHNANTGVTTPAGTESHDLKTVPLSAFVPSSSQELHLSPSMVFEAFEETKRMTDDLIAEYRCAGYMETVLPKQTQLCIALAVEACAQLGCDLRSAKPGQTLQRISHAPEHGRLTEWIYSMLEHEARLIDMSSVTGLITRTAVAAPSKPSGVILADLLTAFPDHEWVNRLAHFAGSRLADVLRGKEDGIKLIFGTEEGRKLVTGLYGDSLLNNLANGQMRDMLTRLVRKLPTPSEGPLKIMELGAGTGGTTKDMVPLLASLGVPIEYTFTDLSGSFVAAARKKYSQQYPFMKFRVHDIEKAPAPELGLQHVVIASNAIHATHNLQQSLSNIRKALRPDGFLLMLEMTEPVYWVDMIFGLFEGWWLFDDGRRHAIAHQTRWQTELQAVGYGRVDWTDGWRPEIEIQRIIVAQASVQPGFSLTPTPMKFLPPAPILESTTKAQQEQLDQYVRQYTKDFTMSNLGSKSVGTDLADLDLGDEPASVAVTGSTGSLGAHLVAHLASLESVKTVFCLVRYSTTGDPEERQTRAISERGIELASEATAKLKVLVIDATKAQLGLSDDMYLTLSHSVSHIVHNAWPMTGKRPVAGLETQFSVMRNLINLARDATVHRRTNQTQQPTTFEFISSIAVMGHHPLIPGHNRLAPETRAVAEQLLPNGYAHAKWVCERMLDETLHRYPSQFRATSIRPGQIAGNSVSGYWNENEHLSFLIKSSQTLKSLPRLEGDMCWTPVDQVAGAAADILLSKDTQMSPVYHIGNPVRQPWSEVLPVLAHELGVPAENIVPFADWVRRVRRFPGSVEDNPAASIASGTAAGRPNISPFAPQQPSTVRAQAPQTSPVDGLDAACQHTGYVAPAKSRFIERHSSAAQARSLGLRLGLANPPRLHAFAYHLGVRKEPESSLQPRLQEMLVWEQARALIDTYISVIHPVFGFLDSDALYHRSYQHWHGETQDLVYEAIVGGVAALGSLFSNQLSEHSEAEIVLQTKTVLQDPVVSHFPCLDLAAGWILRTLYVRATTRPYVAHLSSVVAINLIEVMGLHRDMESTSLAGEVPDDRMKETELRERTASVARTLHSVIAFDYELDPTTLRSSLPHSRVSSPEPRRLHAQISLEYSENWWKAPSDHDFVTLTKSELCFATYRRLRLLPPGTNESEIQAILEVGVSAIPAARRLATQQLPWWNTLSTTFQWICVLLSIDTTHSLANLGAAMEVSRHQSSFPVQTDSGSTQYCTTLGACLYGEQEQRSISAEKYFGPGGYGKCCHYYYNVSLAGSGPGGLSTATVHEHLL</sequence>
<dbReference type="SUPFAM" id="SSF55048">
    <property type="entry name" value="Probable ACP-binding domain of malonyl-CoA ACP transacylase"/>
    <property type="match status" value="1"/>
</dbReference>
<dbReference type="InterPro" id="IPR014043">
    <property type="entry name" value="Acyl_transferase_dom"/>
</dbReference>
<dbReference type="PROSITE" id="PS00012">
    <property type="entry name" value="PHOSPHOPANTETHEINE"/>
    <property type="match status" value="1"/>
</dbReference>
<dbReference type="InterPro" id="IPR016039">
    <property type="entry name" value="Thiolase-like"/>
</dbReference>
<evidence type="ECO:0000259" key="8">
    <source>
        <dbReference type="PROSITE" id="PS50075"/>
    </source>
</evidence>
<dbReference type="EMBL" id="JARVKF010000047">
    <property type="protein sequence ID" value="KAK9424063.1"/>
    <property type="molecule type" value="Genomic_DNA"/>
</dbReference>
<evidence type="ECO:0000256" key="3">
    <source>
        <dbReference type="ARBA" id="ARBA00022679"/>
    </source>
</evidence>